<comment type="subcellular location">
    <subcellularLocation>
        <location evidence="1">Endomembrane system</location>
        <topology evidence="1">Peripheral membrane protein</topology>
    </subcellularLocation>
    <subcellularLocation>
        <location evidence="2">Secreted</location>
    </subcellularLocation>
</comment>
<dbReference type="GO" id="GO:0005576">
    <property type="term" value="C:extracellular region"/>
    <property type="evidence" value="ECO:0007669"/>
    <property type="project" value="UniProtKB-SubCell"/>
</dbReference>
<dbReference type="InterPro" id="IPR000421">
    <property type="entry name" value="FA58C"/>
</dbReference>
<dbReference type="Proteomes" id="UP001152795">
    <property type="component" value="Unassembled WGS sequence"/>
</dbReference>
<evidence type="ECO:0000256" key="3">
    <source>
        <dbReference type="ARBA" id="ARBA00022525"/>
    </source>
</evidence>
<evidence type="ECO:0000256" key="2">
    <source>
        <dbReference type="ARBA" id="ARBA00004613"/>
    </source>
</evidence>
<accession>A0A7D9DLD7</accession>
<keyword evidence="3" id="KW-0964">Secreted</keyword>
<dbReference type="EMBL" id="CACRXK020001179">
    <property type="protein sequence ID" value="CAB3987466.1"/>
    <property type="molecule type" value="Genomic_DNA"/>
</dbReference>
<evidence type="ECO:0000256" key="6">
    <source>
        <dbReference type="ARBA" id="ARBA00023157"/>
    </source>
</evidence>
<dbReference type="PANTHER" id="PTHR46806:SF5">
    <property type="entry name" value="F5_8 TYPE C DOMAIN-CONTAINING PROTEIN"/>
    <property type="match status" value="1"/>
</dbReference>
<dbReference type="Gene3D" id="2.60.120.260">
    <property type="entry name" value="Galactose-binding domain-like"/>
    <property type="match status" value="1"/>
</dbReference>
<proteinExistence type="predicted"/>
<dbReference type="GO" id="GO:0038023">
    <property type="term" value="F:signaling receptor activity"/>
    <property type="evidence" value="ECO:0007669"/>
    <property type="project" value="TreeGrafter"/>
</dbReference>
<keyword evidence="4" id="KW-0130">Cell adhesion</keyword>
<dbReference type="InterPro" id="IPR008979">
    <property type="entry name" value="Galactose-bd-like_sf"/>
</dbReference>
<dbReference type="GO" id="GO:0005886">
    <property type="term" value="C:plasma membrane"/>
    <property type="evidence" value="ECO:0007669"/>
    <property type="project" value="TreeGrafter"/>
</dbReference>
<dbReference type="GO" id="GO:0007155">
    <property type="term" value="P:cell adhesion"/>
    <property type="evidence" value="ECO:0007669"/>
    <property type="project" value="UniProtKB-KW"/>
</dbReference>
<dbReference type="SUPFAM" id="SSF49785">
    <property type="entry name" value="Galactose-binding domain-like"/>
    <property type="match status" value="1"/>
</dbReference>
<organism evidence="7 8">
    <name type="scientific">Paramuricea clavata</name>
    <name type="common">Red gorgonian</name>
    <name type="synonym">Violescent sea-whip</name>
    <dbReference type="NCBI Taxonomy" id="317549"/>
    <lineage>
        <taxon>Eukaryota</taxon>
        <taxon>Metazoa</taxon>
        <taxon>Cnidaria</taxon>
        <taxon>Anthozoa</taxon>
        <taxon>Octocorallia</taxon>
        <taxon>Malacalcyonacea</taxon>
        <taxon>Plexauridae</taxon>
        <taxon>Paramuricea</taxon>
    </lineage>
</organism>
<dbReference type="AlphaFoldDB" id="A0A7D9DLD7"/>
<evidence type="ECO:0000256" key="4">
    <source>
        <dbReference type="ARBA" id="ARBA00022889"/>
    </source>
</evidence>
<dbReference type="Pfam" id="PF00754">
    <property type="entry name" value="F5_F8_type_C"/>
    <property type="match status" value="1"/>
</dbReference>
<evidence type="ECO:0000256" key="5">
    <source>
        <dbReference type="ARBA" id="ARBA00023136"/>
    </source>
</evidence>
<reference evidence="7" key="1">
    <citation type="submission" date="2020-04" db="EMBL/GenBank/DDBJ databases">
        <authorList>
            <person name="Alioto T."/>
            <person name="Alioto T."/>
            <person name="Gomez Garrido J."/>
        </authorList>
    </citation>
    <scope>NUCLEOTIDE SEQUENCE</scope>
    <source>
        <strain evidence="7">A484AB</strain>
    </source>
</reference>
<name>A0A7D9DLD7_PARCT</name>
<dbReference type="InterPro" id="IPR050633">
    <property type="entry name" value="Neuropilin_MCO_CoagFactor"/>
</dbReference>
<evidence type="ECO:0000313" key="7">
    <source>
        <dbReference type="EMBL" id="CAB3987466.1"/>
    </source>
</evidence>
<dbReference type="PROSITE" id="PS50022">
    <property type="entry name" value="FA58C_3"/>
    <property type="match status" value="1"/>
</dbReference>
<keyword evidence="6" id="KW-1015">Disulfide bond</keyword>
<dbReference type="OrthoDB" id="10346476at2759"/>
<protein>
    <submittedName>
        <fullName evidence="7">Coagulation factor VIII</fullName>
    </submittedName>
</protein>
<keyword evidence="8" id="KW-1185">Reference proteome</keyword>
<dbReference type="GO" id="GO:0012505">
    <property type="term" value="C:endomembrane system"/>
    <property type="evidence" value="ECO:0007669"/>
    <property type="project" value="UniProtKB-SubCell"/>
</dbReference>
<dbReference type="PANTHER" id="PTHR46806">
    <property type="entry name" value="F5/8 TYPE C DOMAIN-CONTAINING PROTEIN"/>
    <property type="match status" value="1"/>
</dbReference>
<comment type="caution">
    <text evidence="7">The sequence shown here is derived from an EMBL/GenBank/DDBJ whole genome shotgun (WGS) entry which is preliminary data.</text>
</comment>
<sequence>MEMKAVYLLLLVMAFTPLKTCAFSFVVKPAGTAKVTATPGDLIIYNSHLVITENTTLSFHVSLPYSQTPILNVEKIEVIGKGKNFQTSQQLYSYAEEDSASLNSRSQSSIDFGNVTWNTGSKKPGDDLVVQVQARLLNHTSVTSGTVFWLYFGMHYLNDAVWVIGKSVKVDLQSGPADVGVSLKIPDGHKPDMSNFKFEIDIYHLPGSKGFASSLTITLSAPSTLTSPVATAVGPSPAFDLSTSGGIVITFTEPLNVGQRAKISIKMTYGGSDKGKFVYGNIYGSFHYKTDPDGSGSCTNLQTIEKKESLQLAFKYYVVSDTCDQSLTIGTVIQASSAMLPCCPVRHTSPSAPFADKNWEVWTDETGARLADEYIQFDFEHKTTVRRIYTHGFSQKNQFTRSFHLSYSQNGAHWKYVTQMGKKKEFKANTNAVDVIYNLLPTPLTVWFLRIHIVKPSTAIAGTKLKLFGCEDTAATKPYEAYQRGFIAAVDLLILCNVHPDRMQAKPNCYRSIDAGLKWDPMHPSIVNVIGLDEATGKVYALGVTSADTPIYMEVISSQSVRVISEADWNAVKSGCSLPIVIPLYPVHGNPLYQVSGTSKTVGSVTYVASPEGLLKAGNPSQMIASWAEFK</sequence>
<evidence type="ECO:0000313" key="8">
    <source>
        <dbReference type="Proteomes" id="UP001152795"/>
    </source>
</evidence>
<evidence type="ECO:0000256" key="1">
    <source>
        <dbReference type="ARBA" id="ARBA00004184"/>
    </source>
</evidence>
<keyword evidence="5" id="KW-0472">Membrane</keyword>
<gene>
    <name evidence="7" type="ORF">PACLA_8A066236</name>
</gene>